<name>A0A7R9L643_9ACAR</name>
<protein>
    <recommendedName>
        <fullName evidence="3">Terpene synthase</fullName>
    </recommendedName>
</protein>
<organism evidence="1">
    <name type="scientific">Medioppia subpectinata</name>
    <dbReference type="NCBI Taxonomy" id="1979941"/>
    <lineage>
        <taxon>Eukaryota</taxon>
        <taxon>Metazoa</taxon>
        <taxon>Ecdysozoa</taxon>
        <taxon>Arthropoda</taxon>
        <taxon>Chelicerata</taxon>
        <taxon>Arachnida</taxon>
        <taxon>Acari</taxon>
        <taxon>Acariformes</taxon>
        <taxon>Sarcoptiformes</taxon>
        <taxon>Oribatida</taxon>
        <taxon>Brachypylina</taxon>
        <taxon>Oppioidea</taxon>
        <taxon>Oppiidae</taxon>
        <taxon>Medioppia</taxon>
    </lineage>
</organism>
<gene>
    <name evidence="1" type="ORF">OSB1V03_LOCUS16038</name>
</gene>
<accession>A0A7R9L643</accession>
<dbReference type="Gene3D" id="1.10.600.10">
    <property type="entry name" value="Farnesyl Diphosphate Synthase"/>
    <property type="match status" value="1"/>
</dbReference>
<dbReference type="OrthoDB" id="6527222at2759"/>
<evidence type="ECO:0008006" key="3">
    <source>
        <dbReference type="Google" id="ProtNLM"/>
    </source>
</evidence>
<evidence type="ECO:0000313" key="1">
    <source>
        <dbReference type="EMBL" id="CAD7635647.1"/>
    </source>
</evidence>
<proteinExistence type="predicted"/>
<sequence>MTTLSLLKNRSEFGSLKIRPLFDRKVNPNPHHEWVSQELIQWSKGFADQNQRFDEMSVLFASYMYSGCQQRDRMLAMCKFSSFTMYLDYAAESARRERSALLMVELIEKLLTTVLTGRTDNDFVLGRRLLDTMEAVDVFMTRDQMRQLRDNLNVWFESQREVHCDYWLQNRFIPYNQYYNIRSKESGWLLFRLLADICAEYTPPESVLRSPPMAAFRTSTTRLALAIDDYLIFMTKMAANDITSGVMSYASTEKCSLQTALDSQFQLIKDLEAECQSLSTTIATESGPEFQTPALMAYVNTLFDMSYGEYSGIEVIYAYEVRDGVIWCPKWDQLKRQLLDDNKDLSVNCFNI</sequence>
<evidence type="ECO:0000313" key="2">
    <source>
        <dbReference type="Proteomes" id="UP000759131"/>
    </source>
</evidence>
<dbReference type="SUPFAM" id="SSF48576">
    <property type="entry name" value="Terpenoid synthases"/>
    <property type="match status" value="1"/>
</dbReference>
<dbReference type="AlphaFoldDB" id="A0A7R9L643"/>
<dbReference type="InterPro" id="IPR008949">
    <property type="entry name" value="Isoprenoid_synthase_dom_sf"/>
</dbReference>
<reference evidence="1" key="1">
    <citation type="submission" date="2020-11" db="EMBL/GenBank/DDBJ databases">
        <authorList>
            <person name="Tran Van P."/>
        </authorList>
    </citation>
    <scope>NUCLEOTIDE SEQUENCE</scope>
</reference>
<dbReference type="EMBL" id="OC871952">
    <property type="protein sequence ID" value="CAD7635647.1"/>
    <property type="molecule type" value="Genomic_DNA"/>
</dbReference>
<dbReference type="Pfam" id="PF19086">
    <property type="entry name" value="Terpene_syn_C_2"/>
    <property type="match status" value="1"/>
</dbReference>
<keyword evidence="2" id="KW-1185">Reference proteome</keyword>
<dbReference type="EMBL" id="CAJPIZ010017377">
    <property type="protein sequence ID" value="CAG2116077.1"/>
    <property type="molecule type" value="Genomic_DNA"/>
</dbReference>
<dbReference type="Proteomes" id="UP000759131">
    <property type="component" value="Unassembled WGS sequence"/>
</dbReference>